<sequence>MTTGYGEFVVDVTVSVRVVPQVPGAPGAAVAGARAGIVADVG</sequence>
<evidence type="ECO:0000313" key="2">
    <source>
        <dbReference type="Proteomes" id="UP000749311"/>
    </source>
</evidence>
<reference evidence="1 2" key="1">
    <citation type="submission" date="2020-02" db="EMBL/GenBank/DDBJ databases">
        <title>Sequencing the genomes of 1000 actinobacteria strains.</title>
        <authorList>
            <person name="Klenk H.-P."/>
        </authorList>
    </citation>
    <scope>NUCLEOTIDE SEQUENCE [LARGE SCALE GENOMIC DNA]</scope>
    <source>
        <strain evidence="1 2">DSM 19609</strain>
    </source>
</reference>
<dbReference type="EMBL" id="JAAMOZ010000001">
    <property type="protein sequence ID" value="NIH55492.1"/>
    <property type="molecule type" value="Genomic_DNA"/>
</dbReference>
<name>A0ABX0SFN7_9ACTN</name>
<proteinExistence type="predicted"/>
<keyword evidence="2" id="KW-1185">Reference proteome</keyword>
<protein>
    <submittedName>
        <fullName evidence="1">Uncharacterized protein</fullName>
    </submittedName>
</protein>
<accession>A0ABX0SFN7</accession>
<organism evidence="1 2">
    <name type="scientific">Brooklawnia cerclae</name>
    <dbReference type="NCBI Taxonomy" id="349934"/>
    <lineage>
        <taxon>Bacteria</taxon>
        <taxon>Bacillati</taxon>
        <taxon>Actinomycetota</taxon>
        <taxon>Actinomycetes</taxon>
        <taxon>Propionibacteriales</taxon>
        <taxon>Propionibacteriaceae</taxon>
        <taxon>Brooklawnia</taxon>
    </lineage>
</organism>
<evidence type="ECO:0000313" key="1">
    <source>
        <dbReference type="EMBL" id="NIH55492.1"/>
    </source>
</evidence>
<gene>
    <name evidence="1" type="ORF">FB473_000137</name>
</gene>
<comment type="caution">
    <text evidence="1">The sequence shown here is derived from an EMBL/GenBank/DDBJ whole genome shotgun (WGS) entry which is preliminary data.</text>
</comment>
<dbReference type="Proteomes" id="UP000749311">
    <property type="component" value="Unassembled WGS sequence"/>
</dbReference>